<feature type="signal peptide" evidence="1">
    <location>
        <begin position="1"/>
        <end position="22"/>
    </location>
</feature>
<evidence type="ECO:0000313" key="3">
    <source>
        <dbReference type="Proteomes" id="UP000484875"/>
    </source>
</evidence>
<proteinExistence type="predicted"/>
<feature type="chain" id="PRO_5032653643" evidence="1">
    <location>
        <begin position="23"/>
        <end position="158"/>
    </location>
</feature>
<reference evidence="2 3" key="1">
    <citation type="submission" date="2019-12" db="EMBL/GenBank/DDBJ databases">
        <title>Novel species isolated from a subtropical stream in China.</title>
        <authorList>
            <person name="Lu H."/>
        </authorList>
    </citation>
    <scope>NUCLEOTIDE SEQUENCE [LARGE SCALE GENOMIC DNA]</scope>
    <source>
        <strain evidence="2 3">FT107W</strain>
    </source>
</reference>
<organism evidence="2 3">
    <name type="scientific">Duganella vulcania</name>
    <dbReference type="NCBI Taxonomy" id="2692166"/>
    <lineage>
        <taxon>Bacteria</taxon>
        <taxon>Pseudomonadati</taxon>
        <taxon>Pseudomonadota</taxon>
        <taxon>Betaproteobacteria</taxon>
        <taxon>Burkholderiales</taxon>
        <taxon>Oxalobacteraceae</taxon>
        <taxon>Telluria group</taxon>
        <taxon>Duganella</taxon>
    </lineage>
</organism>
<keyword evidence="3" id="KW-1185">Reference proteome</keyword>
<keyword evidence="1" id="KW-0732">Signal</keyword>
<dbReference type="Proteomes" id="UP000484875">
    <property type="component" value="Unassembled WGS sequence"/>
</dbReference>
<name>A0A845HND8_9BURK</name>
<gene>
    <name evidence="2" type="ORF">GTP81_26525</name>
</gene>
<dbReference type="AlphaFoldDB" id="A0A845HND8"/>
<protein>
    <submittedName>
        <fullName evidence="2">Uncharacterized protein</fullName>
    </submittedName>
</protein>
<dbReference type="RefSeq" id="WP_161092641.1">
    <property type="nucleotide sequence ID" value="NZ_WWCV01000070.1"/>
</dbReference>
<dbReference type="EMBL" id="WWCV01000070">
    <property type="protein sequence ID" value="MYN20301.1"/>
    <property type="molecule type" value="Genomic_DNA"/>
</dbReference>
<accession>A0A845HND8</accession>
<evidence type="ECO:0000256" key="1">
    <source>
        <dbReference type="SAM" id="SignalP"/>
    </source>
</evidence>
<sequence>MKLFKKALCTIFCMLATQVAHGGSVEGPHLAWINLAPSPQTSNAILREFVSGGEQLCWDDGLLLFMSERPPAMTSELVRDAVVRRNAASIRKLNALLTLPFKAASDGFDGIVVYAEDRKPMLYSLTTGKTNVQSDTVDRPLHLKGAFCNVIPPTVRKP</sequence>
<comment type="caution">
    <text evidence="2">The sequence shown here is derived from an EMBL/GenBank/DDBJ whole genome shotgun (WGS) entry which is preliminary data.</text>
</comment>
<evidence type="ECO:0000313" key="2">
    <source>
        <dbReference type="EMBL" id="MYN20301.1"/>
    </source>
</evidence>